<dbReference type="Gene3D" id="3.40.50.720">
    <property type="entry name" value="NAD(P)-binding Rossmann-like Domain"/>
    <property type="match status" value="1"/>
</dbReference>
<proteinExistence type="predicted"/>
<organism evidence="2 3">
    <name type="scientific">Limulus polyphemus</name>
    <name type="common">Atlantic horseshoe crab</name>
    <dbReference type="NCBI Taxonomy" id="6850"/>
    <lineage>
        <taxon>Eukaryota</taxon>
        <taxon>Metazoa</taxon>
        <taxon>Ecdysozoa</taxon>
        <taxon>Arthropoda</taxon>
        <taxon>Chelicerata</taxon>
        <taxon>Merostomata</taxon>
        <taxon>Xiphosura</taxon>
        <taxon>Limulidae</taxon>
        <taxon>Limulus</taxon>
    </lineage>
</organism>
<dbReference type="SUPFAM" id="SSF51735">
    <property type="entry name" value="NAD(P)-binding Rossmann-fold domains"/>
    <property type="match status" value="1"/>
</dbReference>
<sequence>MALSKIGLVGCGILGGKIAENPVTGKEEACRDSLCGYTSVGPSYLGDFAYHGLEVWVYDQNNEVLDSLVVRLKYDKEKLWKDKLMMQTDFVGNVYYMNKLERVAKKSKFIFECVNEDLKIKQDVIERISHCCSPDAIIASSTMNLKLDEVFAKAVHPERCIGVRFLSPVYCIPEVELTLSSVTSNETLTKVQVFLGNMGKIPYFRTRNEAHLLTNEEKEARRIGETLVL</sequence>
<evidence type="ECO:0000259" key="1">
    <source>
        <dbReference type="Pfam" id="PF02737"/>
    </source>
</evidence>
<evidence type="ECO:0000313" key="3">
    <source>
        <dbReference type="RefSeq" id="XP_022257301.1"/>
    </source>
</evidence>
<dbReference type="PANTHER" id="PTHR48075:SF5">
    <property type="entry name" value="3-HYDROXYBUTYRYL-COA DEHYDROGENASE"/>
    <property type="match status" value="1"/>
</dbReference>
<dbReference type="GeneID" id="111089317"/>
<protein>
    <submittedName>
        <fullName evidence="3">Uncharacterized protein LOC111089317</fullName>
    </submittedName>
</protein>
<feature type="domain" description="3-hydroxyacyl-CoA dehydrogenase NAD binding" evidence="1">
    <location>
        <begin position="44"/>
        <end position="202"/>
    </location>
</feature>
<gene>
    <name evidence="3" type="primary">LOC111089317</name>
</gene>
<accession>A0ABM1TN45</accession>
<dbReference type="PANTHER" id="PTHR48075">
    <property type="entry name" value="3-HYDROXYACYL-COA DEHYDROGENASE FAMILY PROTEIN"/>
    <property type="match status" value="1"/>
</dbReference>
<dbReference type="Pfam" id="PF02737">
    <property type="entry name" value="3HCDH_N"/>
    <property type="match status" value="1"/>
</dbReference>
<dbReference type="InterPro" id="IPR036291">
    <property type="entry name" value="NAD(P)-bd_dom_sf"/>
</dbReference>
<dbReference type="InterPro" id="IPR006176">
    <property type="entry name" value="3-OHacyl-CoA_DH_NAD-bd"/>
</dbReference>
<reference evidence="3" key="1">
    <citation type="submission" date="2025-08" db="UniProtKB">
        <authorList>
            <consortium name="RefSeq"/>
        </authorList>
    </citation>
    <scope>IDENTIFICATION</scope>
    <source>
        <tissue evidence="3">Muscle</tissue>
    </source>
</reference>
<keyword evidence="2" id="KW-1185">Reference proteome</keyword>
<feature type="non-terminal residue" evidence="3">
    <location>
        <position position="229"/>
    </location>
</feature>
<dbReference type="RefSeq" id="XP_022257301.1">
    <property type="nucleotide sequence ID" value="XM_022401593.1"/>
</dbReference>
<name>A0ABM1TN45_LIMPO</name>
<evidence type="ECO:0000313" key="2">
    <source>
        <dbReference type="Proteomes" id="UP000694941"/>
    </source>
</evidence>
<dbReference type="Proteomes" id="UP000694941">
    <property type="component" value="Unplaced"/>
</dbReference>